<evidence type="ECO:0000256" key="8">
    <source>
        <dbReference type="ARBA" id="ARBA00048428"/>
    </source>
</evidence>
<dbReference type="eggNOG" id="COG2226">
    <property type="taxonomic scope" value="Bacteria"/>
</dbReference>
<evidence type="ECO:0000256" key="7">
    <source>
        <dbReference type="ARBA" id="ARBA00047943"/>
    </source>
</evidence>
<evidence type="ECO:0000256" key="5">
    <source>
        <dbReference type="ARBA" id="ARBA00034545"/>
    </source>
</evidence>
<evidence type="ECO:0000259" key="9">
    <source>
        <dbReference type="Pfam" id="PF13847"/>
    </source>
</evidence>
<dbReference type="GO" id="GO:0030791">
    <property type="term" value="F:arsenite methyltransferase activity"/>
    <property type="evidence" value="ECO:0007669"/>
    <property type="project" value="UniProtKB-EC"/>
</dbReference>
<keyword evidence="1 10" id="KW-0808">Transferase</keyword>
<dbReference type="NCBIfam" id="NF008823">
    <property type="entry name" value="PRK11873.1"/>
    <property type="match status" value="1"/>
</dbReference>
<reference evidence="10 11" key="1">
    <citation type="journal article" date="2012" name="BMC Genomics">
        <title>Genome-guided analysis of physiological and morphological traits of the fermentative acetate oxidizer Thermacetogenium phaeum.</title>
        <authorList>
            <person name="Oehler D."/>
            <person name="Poehlein A."/>
            <person name="Leimbach A."/>
            <person name="Muller N."/>
            <person name="Daniel R."/>
            <person name="Gottschalk G."/>
            <person name="Schink B."/>
        </authorList>
    </citation>
    <scope>NUCLEOTIDE SEQUENCE [LARGE SCALE GENOMIC DNA]</scope>
    <source>
        <strain evidence="11">ATCC BAA-254 / DSM 26808 / PB</strain>
    </source>
</reference>
<dbReference type="OrthoDB" id="9772751at2"/>
<dbReference type="RefSeq" id="WP_015049606.1">
    <property type="nucleotide sequence ID" value="NC_018870.1"/>
</dbReference>
<dbReference type="SUPFAM" id="SSF53335">
    <property type="entry name" value="S-adenosyl-L-methionine-dependent methyltransferases"/>
    <property type="match status" value="1"/>
</dbReference>
<keyword evidence="2" id="KW-0949">S-adenosyl-L-methionine</keyword>
<dbReference type="EMBL" id="CP003732">
    <property type="protein sequence ID" value="AFV10688.1"/>
    <property type="molecule type" value="Genomic_DNA"/>
</dbReference>
<evidence type="ECO:0000256" key="1">
    <source>
        <dbReference type="ARBA" id="ARBA00022679"/>
    </source>
</evidence>
<dbReference type="PANTHER" id="PTHR43675:SF8">
    <property type="entry name" value="ARSENITE METHYLTRANSFERASE"/>
    <property type="match status" value="1"/>
</dbReference>
<comment type="catalytic activity">
    <reaction evidence="8">
        <text>arsenic triglutathione + 3 [thioredoxin]-dithiol + 3 S-adenosyl-L-methionine = trimethylarsine + 3 [thioredoxin]-disulfide + 3 glutathione + 3 S-adenosyl-L-homocysteine + 3 H(+)</text>
        <dbReference type="Rhea" id="RHEA:69432"/>
        <dbReference type="Rhea" id="RHEA-COMP:10698"/>
        <dbReference type="Rhea" id="RHEA-COMP:10700"/>
        <dbReference type="ChEBI" id="CHEBI:15378"/>
        <dbReference type="ChEBI" id="CHEBI:27130"/>
        <dbReference type="ChEBI" id="CHEBI:29950"/>
        <dbReference type="ChEBI" id="CHEBI:50058"/>
        <dbReference type="ChEBI" id="CHEBI:57856"/>
        <dbReference type="ChEBI" id="CHEBI:57925"/>
        <dbReference type="ChEBI" id="CHEBI:59789"/>
        <dbReference type="ChEBI" id="CHEBI:183640"/>
        <dbReference type="EC" id="2.1.1.137"/>
    </reaction>
</comment>
<name>K4LD22_THEPS</name>
<evidence type="ECO:0000256" key="3">
    <source>
        <dbReference type="ARBA" id="ARBA00034487"/>
    </source>
</evidence>
<comment type="catalytic activity">
    <reaction evidence="6">
        <text>arsenic triglutathione + [thioredoxin]-dithiol + S-adenosyl-L-methionine + 2 H2O = methylarsonous acid + [thioredoxin]-disulfide + 3 glutathione + S-adenosyl-L-homocysteine + H(+)</text>
        <dbReference type="Rhea" id="RHEA:69460"/>
        <dbReference type="Rhea" id="RHEA-COMP:10698"/>
        <dbReference type="Rhea" id="RHEA-COMP:10700"/>
        <dbReference type="ChEBI" id="CHEBI:15377"/>
        <dbReference type="ChEBI" id="CHEBI:15378"/>
        <dbReference type="ChEBI" id="CHEBI:17826"/>
        <dbReference type="ChEBI" id="CHEBI:29950"/>
        <dbReference type="ChEBI" id="CHEBI:50058"/>
        <dbReference type="ChEBI" id="CHEBI:57856"/>
        <dbReference type="ChEBI" id="CHEBI:57925"/>
        <dbReference type="ChEBI" id="CHEBI:59789"/>
        <dbReference type="ChEBI" id="CHEBI:183640"/>
        <dbReference type="EC" id="2.1.1.137"/>
    </reaction>
</comment>
<comment type="catalytic activity">
    <reaction evidence="7">
        <text>arsenic triglutathione + 2 [thioredoxin]-dithiol + 2 S-adenosyl-L-methionine + H2O = dimethylarsinous acid + 2 [thioredoxin]-disulfide + 3 glutathione + 2 S-adenosyl-L-homocysteine + 2 H(+)</text>
        <dbReference type="Rhea" id="RHEA:69464"/>
        <dbReference type="Rhea" id="RHEA-COMP:10698"/>
        <dbReference type="Rhea" id="RHEA-COMP:10700"/>
        <dbReference type="ChEBI" id="CHEBI:15377"/>
        <dbReference type="ChEBI" id="CHEBI:15378"/>
        <dbReference type="ChEBI" id="CHEBI:23808"/>
        <dbReference type="ChEBI" id="CHEBI:29950"/>
        <dbReference type="ChEBI" id="CHEBI:50058"/>
        <dbReference type="ChEBI" id="CHEBI:57856"/>
        <dbReference type="ChEBI" id="CHEBI:57925"/>
        <dbReference type="ChEBI" id="CHEBI:59789"/>
        <dbReference type="ChEBI" id="CHEBI:183640"/>
        <dbReference type="EC" id="2.1.1.137"/>
    </reaction>
</comment>
<evidence type="ECO:0000256" key="4">
    <source>
        <dbReference type="ARBA" id="ARBA00034521"/>
    </source>
</evidence>
<dbReference type="AlphaFoldDB" id="K4LD22"/>
<dbReference type="CDD" id="cd02440">
    <property type="entry name" value="AdoMet_MTases"/>
    <property type="match status" value="1"/>
</dbReference>
<keyword evidence="11" id="KW-1185">Reference proteome</keyword>
<dbReference type="Gene3D" id="3.40.50.150">
    <property type="entry name" value="Vaccinia Virus protein VP39"/>
    <property type="match status" value="1"/>
</dbReference>
<dbReference type="InterPro" id="IPR025714">
    <property type="entry name" value="Methyltranfer_dom"/>
</dbReference>
<dbReference type="PANTHER" id="PTHR43675">
    <property type="entry name" value="ARSENITE METHYLTRANSFERASE"/>
    <property type="match status" value="1"/>
</dbReference>
<proteinExistence type="inferred from homology"/>
<organism evidence="10 11">
    <name type="scientific">Thermacetogenium phaeum (strain ATCC BAA-254 / DSM 26808 / PB)</name>
    <dbReference type="NCBI Taxonomy" id="1089553"/>
    <lineage>
        <taxon>Bacteria</taxon>
        <taxon>Bacillati</taxon>
        <taxon>Bacillota</taxon>
        <taxon>Clostridia</taxon>
        <taxon>Thermoanaerobacterales</taxon>
        <taxon>Thermoanaerobacteraceae</taxon>
        <taxon>Thermacetogenium</taxon>
    </lineage>
</organism>
<evidence type="ECO:0000313" key="10">
    <source>
        <dbReference type="EMBL" id="AFV10688.1"/>
    </source>
</evidence>
<feature type="domain" description="Methyltransferase" evidence="9">
    <location>
        <begin position="75"/>
        <end position="221"/>
    </location>
</feature>
<keyword evidence="10" id="KW-0489">Methyltransferase</keyword>
<dbReference type="InterPro" id="IPR029063">
    <property type="entry name" value="SAM-dependent_MTases_sf"/>
</dbReference>
<dbReference type="STRING" id="1089553.Tph_c04450"/>
<evidence type="ECO:0000313" key="11">
    <source>
        <dbReference type="Proteomes" id="UP000000467"/>
    </source>
</evidence>
<dbReference type="EC" id="2.1.1.137" evidence="4"/>
<dbReference type="GO" id="GO:0032259">
    <property type="term" value="P:methylation"/>
    <property type="evidence" value="ECO:0007669"/>
    <property type="project" value="UniProtKB-KW"/>
</dbReference>
<dbReference type="KEGG" id="tpz:Tph_c04450"/>
<comment type="similarity">
    <text evidence="3">Belongs to the methyltransferase superfamily. Arsenite methyltransferase family.</text>
</comment>
<evidence type="ECO:0000256" key="2">
    <source>
        <dbReference type="ARBA" id="ARBA00022691"/>
    </source>
</evidence>
<dbReference type="Proteomes" id="UP000000467">
    <property type="component" value="Chromosome"/>
</dbReference>
<dbReference type="InterPro" id="IPR026669">
    <property type="entry name" value="Arsenite_MeTrfase-like"/>
</dbReference>
<accession>K4LD22</accession>
<protein>
    <recommendedName>
        <fullName evidence="5">Arsenite methyltransferase</fullName>
        <ecNumber evidence="4">2.1.1.137</ecNumber>
    </recommendedName>
</protein>
<evidence type="ECO:0000256" key="6">
    <source>
        <dbReference type="ARBA" id="ARBA00047941"/>
    </source>
</evidence>
<sequence length="269" mass="29113">MSEKSKEIRDQVKDYYGEIAAKLQQGKSSCCCGPSCCTPIVDPESLYKEHLDGLPAEAVNASLGCANPLAIAGLKEGETVLDLGSGGGIDVLAASRYVGQSGKVYGLDMTEEMLELANQNRELMGATNVEFLKGFIEEIPLPDEAVDVVISNCVINLSGDKEKAFREVYRVLKPGGRLAIADILALKKVPDSIRRMTEMWVGCIAGALHIDTCREMLSRAGFQKIEVQPARSYTKEMLKSLAGNRVKITDAEWESIDGAFAASYIKAAK</sequence>
<gene>
    <name evidence="10" type="primary">arsM</name>
    <name evidence="10" type="ordered locus">Tph_c04450</name>
</gene>
<dbReference type="Pfam" id="PF13847">
    <property type="entry name" value="Methyltransf_31"/>
    <property type="match status" value="1"/>
</dbReference>
<dbReference type="HOGENOM" id="CLU_052868_1_1_9"/>